<name>A0A8S5TB31_9CAUD</name>
<feature type="region of interest" description="Disordered" evidence="1">
    <location>
        <begin position="293"/>
        <end position="328"/>
    </location>
</feature>
<protein>
    <submittedName>
        <fullName evidence="2">DNA polymerase</fullName>
    </submittedName>
</protein>
<evidence type="ECO:0000256" key="1">
    <source>
        <dbReference type="SAM" id="MobiDB-lite"/>
    </source>
</evidence>
<sequence length="328" mass="38112">MAGWIKINRKIIEHWLWQDAERLKWWLDLLFMASWEERKTTHDAHLITLQRGQMVASIGYLKDRWGKNHQTILKFLKTLETEGMITRKVLYRQTAIITICNYESYQTSDNDGVYSIVDNPLYSINEKSGGSTVYRQKSGSSDCKSDTLRHTDKDKVYSIADGIAYSIVATNKESKEYNNNISSSLRSEDLSDKKSDSQKSDMDLSKFVVFWNSEIEKQKSTIPKIRSIQGKRKNHILARCREHGKEAIAEMVRKMAQSDFLNGNNDRGWIANFDWVFLPTNFQKVLDGNYDNHSNKKQDDGIYQQDGKVQRKRFETNATSPEDYEGTF</sequence>
<accession>A0A8S5TB31</accession>
<dbReference type="EMBL" id="BK032790">
    <property type="protein sequence ID" value="DAF60525.1"/>
    <property type="molecule type" value="Genomic_DNA"/>
</dbReference>
<evidence type="ECO:0000313" key="2">
    <source>
        <dbReference type="EMBL" id="DAF60525.1"/>
    </source>
</evidence>
<proteinExistence type="predicted"/>
<organism evidence="2">
    <name type="scientific">Myoviridae sp. ctiX384</name>
    <dbReference type="NCBI Taxonomy" id="2827702"/>
    <lineage>
        <taxon>Viruses</taxon>
        <taxon>Duplodnaviria</taxon>
        <taxon>Heunggongvirae</taxon>
        <taxon>Uroviricota</taxon>
        <taxon>Caudoviricetes</taxon>
    </lineage>
</organism>
<reference evidence="2" key="1">
    <citation type="journal article" date="2021" name="Proc. Natl. Acad. Sci. U.S.A.">
        <title>A Catalog of Tens of Thousands of Viruses from Human Metagenomes Reveals Hidden Associations with Chronic Diseases.</title>
        <authorList>
            <person name="Tisza M.J."/>
            <person name="Buck C.B."/>
        </authorList>
    </citation>
    <scope>NUCLEOTIDE SEQUENCE</scope>
    <source>
        <strain evidence="2">CtiX384</strain>
    </source>
</reference>